<dbReference type="Proteomes" id="UP001075354">
    <property type="component" value="Chromosome 7"/>
</dbReference>
<evidence type="ECO:0000259" key="3">
    <source>
        <dbReference type="Pfam" id="PF25752"/>
    </source>
</evidence>
<comment type="caution">
    <text evidence="4">The sequence shown here is derived from an EMBL/GenBank/DDBJ whole genome shotgun (WGS) entry which is preliminary data.</text>
</comment>
<organism evidence="4 5">
    <name type="scientific">Megalurothrips usitatus</name>
    <name type="common">bean blossom thrips</name>
    <dbReference type="NCBI Taxonomy" id="439358"/>
    <lineage>
        <taxon>Eukaryota</taxon>
        <taxon>Metazoa</taxon>
        <taxon>Ecdysozoa</taxon>
        <taxon>Arthropoda</taxon>
        <taxon>Hexapoda</taxon>
        <taxon>Insecta</taxon>
        <taxon>Pterygota</taxon>
        <taxon>Neoptera</taxon>
        <taxon>Paraneoptera</taxon>
        <taxon>Thysanoptera</taxon>
        <taxon>Terebrantia</taxon>
        <taxon>Thripoidea</taxon>
        <taxon>Thripidae</taxon>
        <taxon>Megalurothrips</taxon>
    </lineage>
</organism>
<evidence type="ECO:0000313" key="5">
    <source>
        <dbReference type="Proteomes" id="UP001075354"/>
    </source>
</evidence>
<dbReference type="InterPro" id="IPR057724">
    <property type="entry name" value="TCTN1-3_N"/>
</dbReference>
<dbReference type="AlphaFoldDB" id="A0AAV7XNJ1"/>
<proteinExistence type="predicted"/>
<feature type="compositionally biased region" description="Basic and acidic residues" evidence="1">
    <location>
        <begin position="503"/>
        <end position="515"/>
    </location>
</feature>
<feature type="compositionally biased region" description="Polar residues" evidence="1">
    <location>
        <begin position="23"/>
        <end position="35"/>
    </location>
</feature>
<evidence type="ECO:0000313" key="4">
    <source>
        <dbReference type="EMBL" id="KAJ1526223.1"/>
    </source>
</evidence>
<keyword evidence="5" id="KW-1185">Reference proteome</keyword>
<feature type="compositionally biased region" description="Polar residues" evidence="1">
    <location>
        <begin position="72"/>
        <end position="87"/>
    </location>
</feature>
<feature type="region of interest" description="Disordered" evidence="1">
    <location>
        <begin position="23"/>
        <end position="46"/>
    </location>
</feature>
<dbReference type="PANTHER" id="PTHR14611:SF2">
    <property type="entry name" value="TECTONIC"/>
    <property type="match status" value="1"/>
</dbReference>
<dbReference type="InterPro" id="IPR040354">
    <property type="entry name" value="TCTN1-3"/>
</dbReference>
<keyword evidence="2" id="KW-0732">Signal</keyword>
<dbReference type="EMBL" id="JAPTSV010000007">
    <property type="protein sequence ID" value="KAJ1526223.1"/>
    <property type="molecule type" value="Genomic_DNA"/>
</dbReference>
<dbReference type="PANTHER" id="PTHR14611">
    <property type="entry name" value="TECTONIC FAMILY MEMBER"/>
    <property type="match status" value="1"/>
</dbReference>
<dbReference type="Pfam" id="PF25752">
    <property type="entry name" value="DUF1619_N"/>
    <property type="match status" value="1"/>
</dbReference>
<gene>
    <name evidence="4" type="ORF">ONE63_009380</name>
</gene>
<feature type="domain" description="Tectonic-1-3 N-terminal" evidence="3">
    <location>
        <begin position="137"/>
        <end position="219"/>
    </location>
</feature>
<protein>
    <recommendedName>
        <fullName evidence="3">Tectonic-1-3 N-terminal domain-containing protein</fullName>
    </recommendedName>
</protein>
<name>A0AAV7XNJ1_9NEOP</name>
<feature type="region of interest" description="Disordered" evidence="1">
    <location>
        <begin position="72"/>
        <end position="121"/>
    </location>
</feature>
<dbReference type="GO" id="GO:0035869">
    <property type="term" value="C:ciliary transition zone"/>
    <property type="evidence" value="ECO:0007669"/>
    <property type="project" value="TreeGrafter"/>
</dbReference>
<sequence>MNIKITSLVILASLLLCQSSGQTVTSSGRSDLTPSTTEATCGAGGTTCPADESVKQNVTPGIEDVAATVEASTSAFPEEANVSQSGITATESETSSSTQATTPKQQRTTSTTLPTPTSEPATYKLAEEKVPGYIRGGTCACDLTAYFCDVNCCCDPECTPLHRASFSWCKIDGYIPYDNRYCFASKLIFLNNSEHVLQQAQNGAFCIVRSNLAGSMLYHPRPVYSTYQEFEKHWDRSHASSWPQLSPLMSQLTVDKPKPYTAGASIWTIQNSFIQPLGLPSSGISDVCSTIKPVQYLLSWSSRCIHNIPHTQNECEKVSSLYFYKLKSIVRSPLLVNQTQLGSETIDSCAPGTCVPVTYFLCESSAFPENYKNECGKVLNTKNIFGYKPGVCLGVFNKLKLLLHHNGTAGIDRAEAYMWLSNMTLMEGKPFYQSISVEFFWSIQNKTLLESANNTDSRAHNSTTKLNLHPFHRSGNPGYIVGKPVVAGFRVKQKSGVNVSQDASKESRTSTKHDSIQLSHNSKEWLTLPGSNIQGISLDYKITKRINFAEF</sequence>
<evidence type="ECO:0000256" key="1">
    <source>
        <dbReference type="SAM" id="MobiDB-lite"/>
    </source>
</evidence>
<feature type="chain" id="PRO_5043518627" description="Tectonic-1-3 N-terminal domain-containing protein" evidence="2">
    <location>
        <begin position="22"/>
        <end position="551"/>
    </location>
</feature>
<reference evidence="4" key="1">
    <citation type="submission" date="2022-12" db="EMBL/GenBank/DDBJ databases">
        <title>Chromosome-level genome assembly of the bean flower thrips Megalurothrips usitatus.</title>
        <authorList>
            <person name="Ma L."/>
            <person name="Liu Q."/>
            <person name="Li H."/>
            <person name="Cai W."/>
        </authorList>
    </citation>
    <scope>NUCLEOTIDE SEQUENCE</scope>
    <source>
        <strain evidence="4">Cailab_2022a</strain>
    </source>
</reference>
<feature type="region of interest" description="Disordered" evidence="1">
    <location>
        <begin position="497"/>
        <end position="516"/>
    </location>
</feature>
<evidence type="ECO:0000256" key="2">
    <source>
        <dbReference type="SAM" id="SignalP"/>
    </source>
</evidence>
<feature type="signal peptide" evidence="2">
    <location>
        <begin position="1"/>
        <end position="21"/>
    </location>
</feature>
<dbReference type="GO" id="GO:0060271">
    <property type="term" value="P:cilium assembly"/>
    <property type="evidence" value="ECO:0007669"/>
    <property type="project" value="TreeGrafter"/>
</dbReference>
<accession>A0AAV7XNJ1</accession>
<feature type="compositionally biased region" description="Low complexity" evidence="1">
    <location>
        <begin position="88"/>
        <end position="121"/>
    </location>
</feature>